<organism evidence="2 3">
    <name type="scientific">Phytophthora cactorum</name>
    <dbReference type="NCBI Taxonomy" id="29920"/>
    <lineage>
        <taxon>Eukaryota</taxon>
        <taxon>Sar</taxon>
        <taxon>Stramenopiles</taxon>
        <taxon>Oomycota</taxon>
        <taxon>Peronosporomycetes</taxon>
        <taxon>Peronosporales</taxon>
        <taxon>Peronosporaceae</taxon>
        <taxon>Phytophthora</taxon>
    </lineage>
</organism>
<accession>A0A8T1DP05</accession>
<dbReference type="AlphaFoldDB" id="A0A8T1DP05"/>
<feature type="region of interest" description="Disordered" evidence="1">
    <location>
        <begin position="1"/>
        <end position="22"/>
    </location>
</feature>
<dbReference type="EMBL" id="RCML01005311">
    <property type="protein sequence ID" value="KAG2941343.1"/>
    <property type="molecule type" value="Genomic_DNA"/>
</dbReference>
<evidence type="ECO:0000313" key="3">
    <source>
        <dbReference type="Proteomes" id="UP000697107"/>
    </source>
</evidence>
<evidence type="ECO:0000256" key="1">
    <source>
        <dbReference type="SAM" id="MobiDB-lite"/>
    </source>
</evidence>
<protein>
    <submittedName>
        <fullName evidence="2">Uncharacterized protein</fullName>
    </submittedName>
</protein>
<dbReference type="Proteomes" id="UP000697107">
    <property type="component" value="Unassembled WGS sequence"/>
</dbReference>
<feature type="non-terminal residue" evidence="2">
    <location>
        <position position="1"/>
    </location>
</feature>
<gene>
    <name evidence="2" type="ORF">PC118_g25904</name>
</gene>
<evidence type="ECO:0000313" key="2">
    <source>
        <dbReference type="EMBL" id="KAG2941343.1"/>
    </source>
</evidence>
<name>A0A8T1DP05_9STRA</name>
<reference evidence="2" key="1">
    <citation type="submission" date="2018-10" db="EMBL/GenBank/DDBJ databases">
        <title>Effector identification in a new, highly contiguous assembly of the strawberry crown rot pathogen Phytophthora cactorum.</title>
        <authorList>
            <person name="Armitage A.D."/>
            <person name="Nellist C.F."/>
            <person name="Bates H."/>
            <person name="Vickerstaff R.J."/>
            <person name="Harrison R.J."/>
        </authorList>
    </citation>
    <scope>NUCLEOTIDE SEQUENCE</scope>
    <source>
        <strain evidence="2">P415</strain>
    </source>
</reference>
<comment type="caution">
    <text evidence="2">The sequence shown here is derived from an EMBL/GenBank/DDBJ whole genome shotgun (WGS) entry which is preliminary data.</text>
</comment>
<sequence length="40" mass="4264">IISRGRGSGTNAKQEPSTPLCVSRNPCSQGLTWCWLGSKS</sequence>
<proteinExistence type="predicted"/>